<name>A0AAW1WYS8_RUBAR</name>
<feature type="region of interest" description="Disordered" evidence="1">
    <location>
        <begin position="1"/>
        <end position="20"/>
    </location>
</feature>
<reference evidence="2 3" key="1">
    <citation type="journal article" date="2023" name="G3 (Bethesda)">
        <title>A chromosome-length genome assembly and annotation of blackberry (Rubus argutus, cv. 'Hillquist').</title>
        <authorList>
            <person name="Bruna T."/>
            <person name="Aryal R."/>
            <person name="Dudchenko O."/>
            <person name="Sargent D.J."/>
            <person name="Mead D."/>
            <person name="Buti M."/>
            <person name="Cavallini A."/>
            <person name="Hytonen T."/>
            <person name="Andres J."/>
            <person name="Pham M."/>
            <person name="Weisz D."/>
            <person name="Mascagni F."/>
            <person name="Usai G."/>
            <person name="Natali L."/>
            <person name="Bassil N."/>
            <person name="Fernandez G.E."/>
            <person name="Lomsadze A."/>
            <person name="Armour M."/>
            <person name="Olukolu B."/>
            <person name="Poorten T."/>
            <person name="Britton C."/>
            <person name="Davik J."/>
            <person name="Ashrafi H."/>
            <person name="Aiden E.L."/>
            <person name="Borodovsky M."/>
            <person name="Worthington M."/>
        </authorList>
    </citation>
    <scope>NUCLEOTIDE SEQUENCE [LARGE SCALE GENOMIC DNA]</scope>
    <source>
        <strain evidence="2">PI 553951</strain>
    </source>
</reference>
<accession>A0AAW1WYS8</accession>
<gene>
    <name evidence="2" type="ORF">M0R45_026713</name>
</gene>
<proteinExistence type="predicted"/>
<sequence>MALHATFAQKKGNDANRRPRKRVTELKIITEAELAGVGACPFAPAVDDSGVAADDSGVADCGERAATVNKKSYTNHLYFIKRKLLINDYTSLIHYTI</sequence>
<comment type="caution">
    <text evidence="2">The sequence shown here is derived from an EMBL/GenBank/DDBJ whole genome shotgun (WGS) entry which is preliminary data.</text>
</comment>
<organism evidence="2 3">
    <name type="scientific">Rubus argutus</name>
    <name type="common">Southern blackberry</name>
    <dbReference type="NCBI Taxonomy" id="59490"/>
    <lineage>
        <taxon>Eukaryota</taxon>
        <taxon>Viridiplantae</taxon>
        <taxon>Streptophyta</taxon>
        <taxon>Embryophyta</taxon>
        <taxon>Tracheophyta</taxon>
        <taxon>Spermatophyta</taxon>
        <taxon>Magnoliopsida</taxon>
        <taxon>eudicotyledons</taxon>
        <taxon>Gunneridae</taxon>
        <taxon>Pentapetalae</taxon>
        <taxon>rosids</taxon>
        <taxon>fabids</taxon>
        <taxon>Rosales</taxon>
        <taxon>Rosaceae</taxon>
        <taxon>Rosoideae</taxon>
        <taxon>Rosoideae incertae sedis</taxon>
        <taxon>Rubus</taxon>
    </lineage>
</organism>
<dbReference type="AlphaFoldDB" id="A0AAW1WYS8"/>
<evidence type="ECO:0000313" key="3">
    <source>
        <dbReference type="Proteomes" id="UP001457282"/>
    </source>
</evidence>
<keyword evidence="3" id="KW-1185">Reference proteome</keyword>
<dbReference type="Proteomes" id="UP001457282">
    <property type="component" value="Unassembled WGS sequence"/>
</dbReference>
<protein>
    <submittedName>
        <fullName evidence="2">Uncharacterized protein</fullName>
    </submittedName>
</protein>
<evidence type="ECO:0000256" key="1">
    <source>
        <dbReference type="SAM" id="MobiDB-lite"/>
    </source>
</evidence>
<evidence type="ECO:0000313" key="2">
    <source>
        <dbReference type="EMBL" id="KAK9929619.1"/>
    </source>
</evidence>
<dbReference type="EMBL" id="JBEDUW010000005">
    <property type="protein sequence ID" value="KAK9929619.1"/>
    <property type="molecule type" value="Genomic_DNA"/>
</dbReference>
<feature type="compositionally biased region" description="Basic and acidic residues" evidence="1">
    <location>
        <begin position="11"/>
        <end position="20"/>
    </location>
</feature>